<organism evidence="1">
    <name type="scientific">hydrocarbon metagenome</name>
    <dbReference type="NCBI Taxonomy" id="938273"/>
    <lineage>
        <taxon>unclassified sequences</taxon>
        <taxon>metagenomes</taxon>
        <taxon>ecological metagenomes</taxon>
    </lineage>
</organism>
<protein>
    <recommendedName>
        <fullName evidence="2">Toxin</fullName>
    </recommendedName>
</protein>
<reference evidence="1" key="1">
    <citation type="journal article" date="2015" name="Proc. Natl. Acad. Sci. U.S.A.">
        <title>Networks of energetic and metabolic interactions define dynamics in microbial communities.</title>
        <authorList>
            <person name="Embree M."/>
            <person name="Liu J.K."/>
            <person name="Al-Bassam M.M."/>
            <person name="Zengler K."/>
        </authorList>
    </citation>
    <scope>NUCLEOTIDE SEQUENCE</scope>
</reference>
<gene>
    <name evidence="1" type="ORF">ASZ90_005478</name>
</gene>
<dbReference type="AlphaFoldDB" id="A0A0W8FV17"/>
<proteinExistence type="predicted"/>
<evidence type="ECO:0000313" key="1">
    <source>
        <dbReference type="EMBL" id="KUG24714.1"/>
    </source>
</evidence>
<evidence type="ECO:0008006" key="2">
    <source>
        <dbReference type="Google" id="ProtNLM"/>
    </source>
</evidence>
<accession>A0A0W8FV17</accession>
<name>A0A0W8FV17_9ZZZZ</name>
<dbReference type="EMBL" id="LNQE01000830">
    <property type="protein sequence ID" value="KUG24714.1"/>
    <property type="molecule type" value="Genomic_DNA"/>
</dbReference>
<comment type="caution">
    <text evidence="1">The sequence shown here is derived from an EMBL/GenBank/DDBJ whole genome shotgun (WGS) entry which is preliminary data.</text>
</comment>
<sequence length="119" mass="14151">MTYKFDVEKFLIDFKHKLKIFDIIFTDRDKNRNALLELGITPQQRLEYIKSLEVENYSSGPHKDTNDTNMPDYWVYGKEINSKEVYIKINFGTMNNPVICMSFHIAEYNLDYPLKGKKE</sequence>